<evidence type="ECO:0000313" key="2">
    <source>
        <dbReference type="Proteomes" id="UP000515211"/>
    </source>
</evidence>
<dbReference type="AlphaFoldDB" id="A0A6P4BMX8"/>
<reference evidence="2" key="1">
    <citation type="journal article" date="2016" name="Nat. Genet.">
        <title>The genome sequences of Arachis duranensis and Arachis ipaensis, the diploid ancestors of cultivated peanut.</title>
        <authorList>
            <person name="Bertioli D.J."/>
            <person name="Cannon S.B."/>
            <person name="Froenicke L."/>
            <person name="Huang G."/>
            <person name="Farmer A.D."/>
            <person name="Cannon E.K."/>
            <person name="Liu X."/>
            <person name="Gao D."/>
            <person name="Clevenger J."/>
            <person name="Dash S."/>
            <person name="Ren L."/>
            <person name="Moretzsohn M.C."/>
            <person name="Shirasawa K."/>
            <person name="Huang W."/>
            <person name="Vidigal B."/>
            <person name="Abernathy B."/>
            <person name="Chu Y."/>
            <person name="Niederhuth C.E."/>
            <person name="Umale P."/>
            <person name="Araujo A.C."/>
            <person name="Kozik A."/>
            <person name="Kim K.D."/>
            <person name="Burow M.D."/>
            <person name="Varshney R.K."/>
            <person name="Wang X."/>
            <person name="Zhang X."/>
            <person name="Barkley N."/>
            <person name="Guimaraes P.M."/>
            <person name="Isobe S."/>
            <person name="Guo B."/>
            <person name="Liao B."/>
            <person name="Stalker H.T."/>
            <person name="Schmitz R.J."/>
            <person name="Scheffler B.E."/>
            <person name="Leal-Bertioli S.C."/>
            <person name="Xun X."/>
            <person name="Jackson S.A."/>
            <person name="Michelmore R."/>
            <person name="Ozias-Akins P."/>
        </authorList>
    </citation>
    <scope>NUCLEOTIDE SEQUENCE [LARGE SCALE GENOMIC DNA]</scope>
    <source>
        <strain evidence="2">cv. V14167</strain>
    </source>
</reference>
<proteinExistence type="predicted"/>
<feature type="signal peptide" evidence="1">
    <location>
        <begin position="1"/>
        <end position="26"/>
    </location>
</feature>
<keyword evidence="1" id="KW-0732">Signal</keyword>
<dbReference type="KEGG" id="adu:107468037"/>
<dbReference type="RefSeq" id="XP_015942768.1">
    <property type="nucleotide sequence ID" value="XM_016087282.3"/>
</dbReference>
<dbReference type="PANTHER" id="PTHR36896:SF2">
    <property type="entry name" value="OS01G0729500 PROTEIN"/>
    <property type="match status" value="1"/>
</dbReference>
<dbReference type="OrthoDB" id="884905at2759"/>
<organism evidence="2 3">
    <name type="scientific">Arachis duranensis</name>
    <name type="common">Wild peanut</name>
    <dbReference type="NCBI Taxonomy" id="130453"/>
    <lineage>
        <taxon>Eukaryota</taxon>
        <taxon>Viridiplantae</taxon>
        <taxon>Streptophyta</taxon>
        <taxon>Embryophyta</taxon>
        <taxon>Tracheophyta</taxon>
        <taxon>Spermatophyta</taxon>
        <taxon>Magnoliopsida</taxon>
        <taxon>eudicotyledons</taxon>
        <taxon>Gunneridae</taxon>
        <taxon>Pentapetalae</taxon>
        <taxon>rosids</taxon>
        <taxon>fabids</taxon>
        <taxon>Fabales</taxon>
        <taxon>Fabaceae</taxon>
        <taxon>Papilionoideae</taxon>
        <taxon>50 kb inversion clade</taxon>
        <taxon>dalbergioids sensu lato</taxon>
        <taxon>Dalbergieae</taxon>
        <taxon>Pterocarpus clade</taxon>
        <taxon>Arachis</taxon>
    </lineage>
</organism>
<dbReference type="PANTHER" id="PTHR36896">
    <property type="entry name" value="OS01G0729500 PROTEIN"/>
    <property type="match status" value="1"/>
</dbReference>
<sequence length="167" mass="18726">MALFSLLNRNQCSIFLVLLLLHSIMYKPSCQTRGVLGYTSNCGEHVVQSQCSRNTRCSWCTSEVLDDMCFTKAEAWRLPHQVYSCRLIRAGSYGVSSTNKTAVENNVMEKDSKKFRLSTRLSVSTSWGIIMRNSGGLMFLNINKLQLSSDRQQNLPNSVSVMGVVVT</sequence>
<evidence type="ECO:0000256" key="1">
    <source>
        <dbReference type="SAM" id="SignalP"/>
    </source>
</evidence>
<protein>
    <submittedName>
        <fullName evidence="3">Uncharacterized protein LOC107468037</fullName>
    </submittedName>
</protein>
<reference evidence="3" key="2">
    <citation type="submission" date="2025-08" db="UniProtKB">
        <authorList>
            <consortium name="RefSeq"/>
        </authorList>
    </citation>
    <scope>IDENTIFICATION</scope>
    <source>
        <tissue evidence="3">Whole plant</tissue>
    </source>
</reference>
<feature type="chain" id="PRO_5027983832" evidence="1">
    <location>
        <begin position="27"/>
        <end position="167"/>
    </location>
</feature>
<dbReference type="Proteomes" id="UP000515211">
    <property type="component" value="Chromosome 10"/>
</dbReference>
<name>A0A6P4BMX8_ARADU</name>
<evidence type="ECO:0000313" key="3">
    <source>
        <dbReference type="RefSeq" id="XP_015942768.1"/>
    </source>
</evidence>
<gene>
    <name evidence="3" type="primary">LOC107468037</name>
</gene>
<accession>A0A6P4BMX8</accession>
<keyword evidence="2" id="KW-1185">Reference proteome</keyword>
<dbReference type="GeneID" id="107468037"/>